<dbReference type="HOGENOM" id="CLU_2673312_0_0_1"/>
<protein>
    <submittedName>
        <fullName evidence="1">Uncharacterized protein</fullName>
    </submittedName>
</protein>
<dbReference type="InParanoid" id="G0NCA9"/>
<evidence type="ECO:0000313" key="2">
    <source>
        <dbReference type="Proteomes" id="UP000008068"/>
    </source>
</evidence>
<evidence type="ECO:0000313" key="1">
    <source>
        <dbReference type="EMBL" id="EGT57335.1"/>
    </source>
</evidence>
<reference evidence="2" key="1">
    <citation type="submission" date="2011-07" db="EMBL/GenBank/DDBJ databases">
        <authorList>
            <consortium name="Caenorhabditis brenneri Sequencing and Analysis Consortium"/>
            <person name="Wilson R.K."/>
        </authorList>
    </citation>
    <scope>NUCLEOTIDE SEQUENCE [LARGE SCALE GENOMIC DNA]</scope>
    <source>
        <strain evidence="2">PB2801</strain>
    </source>
</reference>
<dbReference type="AlphaFoldDB" id="G0NCA9"/>
<proteinExistence type="predicted"/>
<name>G0NCA9_CAEBE</name>
<gene>
    <name evidence="1" type="ORF">CAEBREN_11437</name>
</gene>
<accession>G0NCA9</accession>
<dbReference type="Proteomes" id="UP000008068">
    <property type="component" value="Unassembled WGS sequence"/>
</dbReference>
<keyword evidence="2" id="KW-1185">Reference proteome</keyword>
<sequence length="75" mass="8990">MIRRRPKYRHNIPMPKNPNRDDLVVIDAEWIAKNSLKRISNPHRTAAGLNTWDSYASIDLKQHWLVSKHLEEQYR</sequence>
<dbReference type="EMBL" id="GL379861">
    <property type="protein sequence ID" value="EGT57335.1"/>
    <property type="molecule type" value="Genomic_DNA"/>
</dbReference>
<organism evidence="2">
    <name type="scientific">Caenorhabditis brenneri</name>
    <name type="common">Nematode worm</name>
    <dbReference type="NCBI Taxonomy" id="135651"/>
    <lineage>
        <taxon>Eukaryota</taxon>
        <taxon>Metazoa</taxon>
        <taxon>Ecdysozoa</taxon>
        <taxon>Nematoda</taxon>
        <taxon>Chromadorea</taxon>
        <taxon>Rhabditida</taxon>
        <taxon>Rhabditina</taxon>
        <taxon>Rhabditomorpha</taxon>
        <taxon>Rhabditoidea</taxon>
        <taxon>Rhabditidae</taxon>
        <taxon>Peloderinae</taxon>
        <taxon>Caenorhabditis</taxon>
    </lineage>
</organism>